<evidence type="ECO:0000313" key="3">
    <source>
        <dbReference type="Proteomes" id="UP000016933"/>
    </source>
</evidence>
<evidence type="ECO:0000313" key="2">
    <source>
        <dbReference type="EMBL" id="EME38546.1"/>
    </source>
</evidence>
<dbReference type="AlphaFoldDB" id="N1PC10"/>
<evidence type="ECO:0000256" key="1">
    <source>
        <dbReference type="SAM" id="MobiDB-lite"/>
    </source>
</evidence>
<sequence length="114" mass="12795">MRLLQQRLSQPSQIEQDFAMVLQFVWEQFTRQAQPSEAVWRLMQRDAPGILQTSTNTNSDHTRYGSAQDAPCPPPVVPSFTAADLGSLLPENSLVHGQAYTDSGHHSTKEKDWS</sequence>
<feature type="region of interest" description="Disordered" evidence="1">
    <location>
        <begin position="51"/>
        <end position="78"/>
    </location>
</feature>
<name>N1PC10_DOTSN</name>
<reference evidence="2 3" key="2">
    <citation type="journal article" date="2012" name="PLoS Pathog.">
        <title>Diverse lifestyles and strategies of plant pathogenesis encoded in the genomes of eighteen Dothideomycetes fungi.</title>
        <authorList>
            <person name="Ohm R.A."/>
            <person name="Feau N."/>
            <person name="Henrissat B."/>
            <person name="Schoch C.L."/>
            <person name="Horwitz B.A."/>
            <person name="Barry K.W."/>
            <person name="Condon B.J."/>
            <person name="Copeland A.C."/>
            <person name="Dhillon B."/>
            <person name="Glaser F."/>
            <person name="Hesse C.N."/>
            <person name="Kosti I."/>
            <person name="LaButti K."/>
            <person name="Lindquist E.A."/>
            <person name="Lucas S."/>
            <person name="Salamov A.A."/>
            <person name="Bradshaw R.E."/>
            <person name="Ciuffetti L."/>
            <person name="Hamelin R.C."/>
            <person name="Kema G.H.J."/>
            <person name="Lawrence C."/>
            <person name="Scott J.A."/>
            <person name="Spatafora J.W."/>
            <person name="Turgeon B.G."/>
            <person name="de Wit P.J.G.M."/>
            <person name="Zhong S."/>
            <person name="Goodwin S.B."/>
            <person name="Grigoriev I.V."/>
        </authorList>
    </citation>
    <scope>NUCLEOTIDE SEQUENCE [LARGE SCALE GENOMIC DNA]</scope>
    <source>
        <strain evidence="3">NZE10 / CBS 128990</strain>
    </source>
</reference>
<keyword evidence="3" id="KW-1185">Reference proteome</keyword>
<dbReference type="HOGENOM" id="CLU_2121011_0_0_1"/>
<reference evidence="3" key="1">
    <citation type="journal article" date="2012" name="PLoS Genet.">
        <title>The genomes of the fungal plant pathogens Cladosporium fulvum and Dothistroma septosporum reveal adaptation to different hosts and lifestyles but also signatures of common ancestry.</title>
        <authorList>
            <person name="de Wit P.J.G.M."/>
            <person name="van der Burgt A."/>
            <person name="Oekmen B."/>
            <person name="Stergiopoulos I."/>
            <person name="Abd-Elsalam K.A."/>
            <person name="Aerts A.L."/>
            <person name="Bahkali A.H."/>
            <person name="Beenen H.G."/>
            <person name="Chettri P."/>
            <person name="Cox M.P."/>
            <person name="Datema E."/>
            <person name="de Vries R.P."/>
            <person name="Dhillon B."/>
            <person name="Ganley A.R."/>
            <person name="Griffiths S.A."/>
            <person name="Guo Y."/>
            <person name="Hamelin R.C."/>
            <person name="Henrissat B."/>
            <person name="Kabir M.S."/>
            <person name="Jashni M.K."/>
            <person name="Kema G."/>
            <person name="Klaubauf S."/>
            <person name="Lapidus A."/>
            <person name="Levasseur A."/>
            <person name="Lindquist E."/>
            <person name="Mehrabi R."/>
            <person name="Ohm R.A."/>
            <person name="Owen T.J."/>
            <person name="Salamov A."/>
            <person name="Schwelm A."/>
            <person name="Schijlen E."/>
            <person name="Sun H."/>
            <person name="van den Burg H.A."/>
            <person name="van Ham R.C.H.J."/>
            <person name="Zhang S."/>
            <person name="Goodwin S.B."/>
            <person name="Grigoriev I.V."/>
            <person name="Collemare J."/>
            <person name="Bradshaw R.E."/>
        </authorList>
    </citation>
    <scope>NUCLEOTIDE SEQUENCE [LARGE SCALE GENOMIC DNA]</scope>
    <source>
        <strain evidence="3">NZE10 / CBS 128990</strain>
    </source>
</reference>
<organism evidence="2 3">
    <name type="scientific">Dothistroma septosporum (strain NZE10 / CBS 128990)</name>
    <name type="common">Red band needle blight fungus</name>
    <name type="synonym">Mycosphaerella pini</name>
    <dbReference type="NCBI Taxonomy" id="675120"/>
    <lineage>
        <taxon>Eukaryota</taxon>
        <taxon>Fungi</taxon>
        <taxon>Dikarya</taxon>
        <taxon>Ascomycota</taxon>
        <taxon>Pezizomycotina</taxon>
        <taxon>Dothideomycetes</taxon>
        <taxon>Dothideomycetidae</taxon>
        <taxon>Mycosphaerellales</taxon>
        <taxon>Mycosphaerellaceae</taxon>
        <taxon>Dothistroma</taxon>
    </lineage>
</organism>
<accession>N1PC10</accession>
<gene>
    <name evidence="2" type="ORF">DOTSEDRAFT_75906</name>
</gene>
<proteinExistence type="predicted"/>
<dbReference type="EMBL" id="KB446547">
    <property type="protein sequence ID" value="EME38546.1"/>
    <property type="molecule type" value="Genomic_DNA"/>
</dbReference>
<dbReference type="Proteomes" id="UP000016933">
    <property type="component" value="Unassembled WGS sequence"/>
</dbReference>
<protein>
    <submittedName>
        <fullName evidence="2">Uncharacterized protein</fullName>
    </submittedName>
</protein>